<proteinExistence type="predicted"/>
<evidence type="ECO:0000313" key="3">
    <source>
        <dbReference type="Proteomes" id="UP000241436"/>
    </source>
</evidence>
<reference evidence="2 3" key="1">
    <citation type="submission" date="2017-09" db="EMBL/GenBank/DDBJ databases">
        <title>Bloom of a denitrifying methanotroph, Candidatus Methylomirabilis limnetica, in a deep stratified lake.</title>
        <authorList>
            <person name="Graf J.S."/>
            <person name="Marchant H.K."/>
            <person name="Tienken D."/>
            <person name="Hach P.F."/>
            <person name="Brand A."/>
            <person name="Schubert C.J."/>
            <person name="Kuypers M.M."/>
            <person name="Milucka J."/>
        </authorList>
    </citation>
    <scope>NUCLEOTIDE SEQUENCE [LARGE SCALE GENOMIC DNA]</scope>
    <source>
        <strain evidence="2 3">Zug</strain>
    </source>
</reference>
<dbReference type="Pfam" id="PF13560">
    <property type="entry name" value="HTH_31"/>
    <property type="match status" value="1"/>
</dbReference>
<dbReference type="InterPro" id="IPR001387">
    <property type="entry name" value="Cro/C1-type_HTH"/>
</dbReference>
<accession>A0A2T4TV79</accession>
<evidence type="ECO:0000259" key="1">
    <source>
        <dbReference type="PROSITE" id="PS50943"/>
    </source>
</evidence>
<evidence type="ECO:0000313" key="2">
    <source>
        <dbReference type="EMBL" id="PTL35021.1"/>
    </source>
</evidence>
<name>A0A2T4TV79_9BACT</name>
<dbReference type="PROSITE" id="PS50943">
    <property type="entry name" value="HTH_CROC1"/>
    <property type="match status" value="1"/>
</dbReference>
<dbReference type="GO" id="GO:0003677">
    <property type="term" value="F:DNA binding"/>
    <property type="evidence" value="ECO:0007669"/>
    <property type="project" value="InterPro"/>
</dbReference>
<keyword evidence="3" id="KW-1185">Reference proteome</keyword>
<comment type="caution">
    <text evidence="2">The sequence shown here is derived from an EMBL/GenBank/DDBJ whole genome shotgun (WGS) entry which is preliminary data.</text>
</comment>
<dbReference type="EMBL" id="NVQC01000033">
    <property type="protein sequence ID" value="PTL35021.1"/>
    <property type="molecule type" value="Genomic_DNA"/>
</dbReference>
<feature type="domain" description="HTH cro/C1-type" evidence="1">
    <location>
        <begin position="44"/>
        <end position="99"/>
    </location>
</feature>
<dbReference type="SUPFAM" id="SSF47413">
    <property type="entry name" value="lambda repressor-like DNA-binding domains"/>
    <property type="match status" value="1"/>
</dbReference>
<dbReference type="Proteomes" id="UP000241436">
    <property type="component" value="Unassembled WGS sequence"/>
</dbReference>
<sequence>MPKTKKSATTDAVEILHRRYYKGRPERLAALEEARANDSVARQIAALRVQAGLTQRQLAKLVSTTASVICRLENADYEGHSLAMLNRIAAALNQRVEIHFVQADKQVQHA</sequence>
<dbReference type="RefSeq" id="WP_107563845.1">
    <property type="nucleotide sequence ID" value="NZ_NVQC01000033.1"/>
</dbReference>
<reference evidence="3" key="2">
    <citation type="journal article" date="2018" name="Environ. Microbiol.">
        <title>Bloom of a denitrifying methanotroph, 'Candidatus Methylomirabilis limnetica', in a deep stratified lake.</title>
        <authorList>
            <person name="Graf J.S."/>
            <person name="Mayr M.J."/>
            <person name="Marchant H.K."/>
            <person name="Tienken D."/>
            <person name="Hach P.F."/>
            <person name="Brand A."/>
            <person name="Schubert C.J."/>
            <person name="Kuypers M.M."/>
            <person name="Milucka J."/>
        </authorList>
    </citation>
    <scope>NUCLEOTIDE SEQUENCE [LARGE SCALE GENOMIC DNA]</scope>
    <source>
        <strain evidence="3">Zug</strain>
    </source>
</reference>
<dbReference type="SMART" id="SM00530">
    <property type="entry name" value="HTH_XRE"/>
    <property type="match status" value="1"/>
</dbReference>
<dbReference type="OrthoDB" id="572992at2"/>
<dbReference type="Gene3D" id="1.10.260.40">
    <property type="entry name" value="lambda repressor-like DNA-binding domains"/>
    <property type="match status" value="1"/>
</dbReference>
<dbReference type="AlphaFoldDB" id="A0A2T4TV79"/>
<dbReference type="InterPro" id="IPR010982">
    <property type="entry name" value="Lambda_DNA-bd_dom_sf"/>
</dbReference>
<organism evidence="2 3">
    <name type="scientific">Candidatus Methylomirabilis limnetica</name>
    <dbReference type="NCBI Taxonomy" id="2033718"/>
    <lineage>
        <taxon>Bacteria</taxon>
        <taxon>Candidatus Methylomirabilota</taxon>
        <taxon>Candidatus Methylomirabilia</taxon>
        <taxon>Candidatus Methylomirabilales</taxon>
        <taxon>Candidatus Methylomirabilaceae</taxon>
        <taxon>Candidatus Methylomirabilis</taxon>
    </lineage>
</organism>
<dbReference type="CDD" id="cd00093">
    <property type="entry name" value="HTH_XRE"/>
    <property type="match status" value="1"/>
</dbReference>
<protein>
    <submittedName>
        <fullName evidence="2">Transcriptional regulator</fullName>
    </submittedName>
</protein>
<gene>
    <name evidence="2" type="ORF">CLG94_11900</name>
</gene>